<sequence length="90" mass="10062">MKETAINIEIEVNEQILDIRIPNRVSTERLGTLLQPIFAAEQIQLPEHWSLQLASQRIAAVATVALDRYGIVDGDRFTVVAGGEDHDHDE</sequence>
<protein>
    <recommendedName>
        <fullName evidence="3">Ubiquitin-like domain-containing protein</fullName>
    </recommendedName>
</protein>
<reference evidence="1 2" key="1">
    <citation type="journal article" date="2015" name="Genome Announc.">
        <title>Expanding the biotechnology potential of lactobacilli through comparative genomics of 213 strains and associated genera.</title>
        <authorList>
            <person name="Sun Z."/>
            <person name="Harris H.M."/>
            <person name="McCann A."/>
            <person name="Guo C."/>
            <person name="Argimon S."/>
            <person name="Zhang W."/>
            <person name="Yang X."/>
            <person name="Jeffery I.B."/>
            <person name="Cooney J.C."/>
            <person name="Kagawa T.F."/>
            <person name="Liu W."/>
            <person name="Song Y."/>
            <person name="Salvetti E."/>
            <person name="Wrobel A."/>
            <person name="Rasinkangas P."/>
            <person name="Parkhill J."/>
            <person name="Rea M.C."/>
            <person name="O'Sullivan O."/>
            <person name="Ritari J."/>
            <person name="Douillard F.P."/>
            <person name="Paul Ross R."/>
            <person name="Yang R."/>
            <person name="Briner A.E."/>
            <person name="Felis G.E."/>
            <person name="de Vos W.M."/>
            <person name="Barrangou R."/>
            <person name="Klaenhammer T.R."/>
            <person name="Caufield P.W."/>
            <person name="Cui Y."/>
            <person name="Zhang H."/>
            <person name="O'Toole P.W."/>
        </authorList>
    </citation>
    <scope>NUCLEOTIDE SEQUENCE [LARGE SCALE GENOMIC DNA]</scope>
    <source>
        <strain evidence="1 2">DSM 12744</strain>
    </source>
</reference>
<organism evidence="1 2">
    <name type="scientific">Schleiferilactobacillus perolens DSM 12744</name>
    <dbReference type="NCBI Taxonomy" id="1423792"/>
    <lineage>
        <taxon>Bacteria</taxon>
        <taxon>Bacillati</taxon>
        <taxon>Bacillota</taxon>
        <taxon>Bacilli</taxon>
        <taxon>Lactobacillales</taxon>
        <taxon>Lactobacillaceae</taxon>
        <taxon>Schleiferilactobacillus</taxon>
    </lineage>
</organism>
<comment type="caution">
    <text evidence="1">The sequence shown here is derived from an EMBL/GenBank/DDBJ whole genome shotgun (WGS) entry which is preliminary data.</text>
</comment>
<evidence type="ECO:0000313" key="2">
    <source>
        <dbReference type="Proteomes" id="UP000051330"/>
    </source>
</evidence>
<proteinExistence type="predicted"/>
<evidence type="ECO:0008006" key="3">
    <source>
        <dbReference type="Google" id="ProtNLM"/>
    </source>
</evidence>
<dbReference type="AlphaFoldDB" id="A0A0R1MJ56"/>
<dbReference type="PATRIC" id="fig|1423792.3.peg.1731"/>
<dbReference type="EMBL" id="AZEC01000028">
    <property type="protein sequence ID" value="KRL08061.1"/>
    <property type="molecule type" value="Genomic_DNA"/>
</dbReference>
<dbReference type="RefSeq" id="WP_057822519.1">
    <property type="nucleotide sequence ID" value="NZ_AZEC01000028.1"/>
</dbReference>
<accession>A0A0R1MJ56</accession>
<keyword evidence="2" id="KW-1185">Reference proteome</keyword>
<evidence type="ECO:0000313" key="1">
    <source>
        <dbReference type="EMBL" id="KRL08061.1"/>
    </source>
</evidence>
<dbReference type="Proteomes" id="UP000051330">
    <property type="component" value="Unassembled WGS sequence"/>
</dbReference>
<gene>
    <name evidence="1" type="ORF">FD09_GL001707</name>
</gene>
<name>A0A0R1MJ56_9LACO</name>
<dbReference type="STRING" id="1423792.FD09_GL001707"/>
<dbReference type="OrthoDB" id="2190294at2"/>